<comment type="caution">
    <text evidence="1">The sequence shown here is derived from an EMBL/GenBank/DDBJ whole genome shotgun (WGS) entry which is preliminary data.</text>
</comment>
<reference evidence="1 2" key="1">
    <citation type="submission" date="2024-03" db="EMBL/GenBank/DDBJ databases">
        <title>Novel species of the genus Variovorax.</title>
        <authorList>
            <person name="Liu Q."/>
            <person name="Xin Y.-H."/>
        </authorList>
    </citation>
    <scope>NUCLEOTIDE SEQUENCE [LARGE SCALE GENOMIC DNA]</scope>
    <source>
        <strain evidence="1 2">KACC 18501</strain>
    </source>
</reference>
<evidence type="ECO:0000313" key="1">
    <source>
        <dbReference type="EMBL" id="MEJ8827459.1"/>
    </source>
</evidence>
<accession>A0ABU8WBM8</accession>
<dbReference type="Proteomes" id="UP001363010">
    <property type="component" value="Unassembled WGS sequence"/>
</dbReference>
<keyword evidence="2" id="KW-1185">Reference proteome</keyword>
<organism evidence="1 2">
    <name type="scientific">Variovorax humicola</name>
    <dbReference type="NCBI Taxonomy" id="1769758"/>
    <lineage>
        <taxon>Bacteria</taxon>
        <taxon>Pseudomonadati</taxon>
        <taxon>Pseudomonadota</taxon>
        <taxon>Betaproteobacteria</taxon>
        <taxon>Burkholderiales</taxon>
        <taxon>Comamonadaceae</taxon>
        <taxon>Variovorax</taxon>
    </lineage>
</organism>
<dbReference type="SUPFAM" id="SSF82185">
    <property type="entry name" value="Histone H3 K4-specific methyltransferase SET7/9 N-terminal domain"/>
    <property type="match status" value="1"/>
</dbReference>
<name>A0ABU8WBM8_9BURK</name>
<dbReference type="Gene3D" id="2.20.110.10">
    <property type="entry name" value="Histone H3 K4-specific methyltransferase SET7/9 N-terminal domain"/>
    <property type="match status" value="1"/>
</dbReference>
<gene>
    <name evidence="1" type="ORF">WKW80_36715</name>
</gene>
<sequence>MLDGLLNGYWEWFRKDGVRMRSGYFELGVQVGTWTTYDKRGAVYKVTMMKPTGK</sequence>
<protein>
    <submittedName>
        <fullName evidence="1">Uncharacterized protein</fullName>
    </submittedName>
</protein>
<dbReference type="RefSeq" id="WP_340368481.1">
    <property type="nucleotide sequence ID" value="NZ_JBBKZV010000072.1"/>
</dbReference>
<proteinExistence type="predicted"/>
<dbReference type="EMBL" id="JBBKZV010000072">
    <property type="protein sequence ID" value="MEJ8827459.1"/>
    <property type="molecule type" value="Genomic_DNA"/>
</dbReference>
<evidence type="ECO:0000313" key="2">
    <source>
        <dbReference type="Proteomes" id="UP001363010"/>
    </source>
</evidence>